<proteinExistence type="predicted"/>
<evidence type="ECO:0000256" key="4">
    <source>
        <dbReference type="ARBA" id="ARBA00022692"/>
    </source>
</evidence>
<evidence type="ECO:0000256" key="1">
    <source>
        <dbReference type="ARBA" id="ARBA00004370"/>
    </source>
</evidence>
<evidence type="ECO:0000256" key="9">
    <source>
        <dbReference type="ARBA" id="ARBA00023136"/>
    </source>
</evidence>
<comment type="subcellular location">
    <subcellularLocation>
        <location evidence="1">Membrane</location>
    </subcellularLocation>
</comment>
<keyword evidence="7" id="KW-0446">Lipid-binding</keyword>
<keyword evidence="3" id="KW-1134">Transmembrane beta strand</keyword>
<dbReference type="AlphaFoldDB" id="A0A8H6IDW8"/>
<dbReference type="PANTHER" id="PTHR28185:SF1">
    <property type="entry name" value="MITOCHONDRIAL DISTRIBUTION AND MORPHOLOGY PROTEIN 34"/>
    <property type="match status" value="1"/>
</dbReference>
<dbReference type="InterPro" id="IPR031468">
    <property type="entry name" value="SMP_LBD"/>
</dbReference>
<dbReference type="EMBL" id="JACGCI010000008">
    <property type="protein sequence ID" value="KAF6762031.1"/>
    <property type="molecule type" value="Genomic_DNA"/>
</dbReference>
<keyword evidence="8" id="KW-0496">Mitochondrion</keyword>
<dbReference type="InterPro" id="IPR027536">
    <property type="entry name" value="MDM34"/>
</dbReference>
<keyword evidence="12" id="KW-1185">Reference proteome</keyword>
<keyword evidence="4" id="KW-0812">Transmembrane</keyword>
<evidence type="ECO:0000256" key="5">
    <source>
        <dbReference type="ARBA" id="ARBA00022787"/>
    </source>
</evidence>
<accession>A0A8H6IDW8</accession>
<dbReference type="PANTHER" id="PTHR28185">
    <property type="entry name" value="MITOCHONDRIAL DISTRIBUTION AND MORPHOLOGY PROTEIN 34"/>
    <property type="match status" value="1"/>
</dbReference>
<evidence type="ECO:0000256" key="8">
    <source>
        <dbReference type="ARBA" id="ARBA00023128"/>
    </source>
</evidence>
<evidence type="ECO:0000313" key="11">
    <source>
        <dbReference type="EMBL" id="KAF6762031.1"/>
    </source>
</evidence>
<evidence type="ECO:0000259" key="10">
    <source>
        <dbReference type="PROSITE" id="PS51847"/>
    </source>
</evidence>
<dbReference type="GO" id="GO:1990456">
    <property type="term" value="P:mitochondrion-endoplasmic reticulum membrane tethering"/>
    <property type="evidence" value="ECO:0007669"/>
    <property type="project" value="TreeGrafter"/>
</dbReference>
<name>A0A8H6IDW8_9AGAR</name>
<evidence type="ECO:0000256" key="7">
    <source>
        <dbReference type="ARBA" id="ARBA00023121"/>
    </source>
</evidence>
<evidence type="ECO:0000256" key="3">
    <source>
        <dbReference type="ARBA" id="ARBA00022452"/>
    </source>
</evidence>
<dbReference type="PROSITE" id="PS51847">
    <property type="entry name" value="SMP"/>
    <property type="match status" value="1"/>
</dbReference>
<sequence length="65" mass="7457">MSFTFNWPRFSDQFHYDAIQMLNTALNKGNKPPIIADKIEVVELEMGTQVPTLSTSVHAFTEHYV</sequence>
<dbReference type="GO" id="GO:0008289">
    <property type="term" value="F:lipid binding"/>
    <property type="evidence" value="ECO:0007669"/>
    <property type="project" value="UniProtKB-KW"/>
</dbReference>
<evidence type="ECO:0000313" key="12">
    <source>
        <dbReference type="Proteomes" id="UP000521943"/>
    </source>
</evidence>
<keyword evidence="2" id="KW-0813">Transport</keyword>
<keyword evidence="9" id="KW-0472">Membrane</keyword>
<organism evidence="11 12">
    <name type="scientific">Ephemerocybe angulata</name>
    <dbReference type="NCBI Taxonomy" id="980116"/>
    <lineage>
        <taxon>Eukaryota</taxon>
        <taxon>Fungi</taxon>
        <taxon>Dikarya</taxon>
        <taxon>Basidiomycota</taxon>
        <taxon>Agaricomycotina</taxon>
        <taxon>Agaricomycetes</taxon>
        <taxon>Agaricomycetidae</taxon>
        <taxon>Agaricales</taxon>
        <taxon>Agaricineae</taxon>
        <taxon>Psathyrellaceae</taxon>
        <taxon>Ephemerocybe</taxon>
    </lineage>
</organism>
<gene>
    <name evidence="11" type="ORF">DFP72DRAFT_594255</name>
</gene>
<keyword evidence="5" id="KW-1000">Mitochondrion outer membrane</keyword>
<reference evidence="11 12" key="1">
    <citation type="submission" date="2020-07" db="EMBL/GenBank/DDBJ databases">
        <title>Comparative genomics of pyrophilous fungi reveals a link between fire events and developmental genes.</title>
        <authorList>
            <consortium name="DOE Joint Genome Institute"/>
            <person name="Steindorff A.S."/>
            <person name="Carver A."/>
            <person name="Calhoun S."/>
            <person name="Stillman K."/>
            <person name="Liu H."/>
            <person name="Lipzen A."/>
            <person name="Pangilinan J."/>
            <person name="Labutti K."/>
            <person name="Bruns T.D."/>
            <person name="Grigoriev I.V."/>
        </authorList>
    </citation>
    <scope>NUCLEOTIDE SEQUENCE [LARGE SCALE GENOMIC DNA]</scope>
    <source>
        <strain evidence="11 12">CBS 144469</strain>
    </source>
</reference>
<evidence type="ECO:0000256" key="2">
    <source>
        <dbReference type="ARBA" id="ARBA00022448"/>
    </source>
</evidence>
<feature type="domain" description="SMP-LTD" evidence="10">
    <location>
        <begin position="1"/>
        <end position="65"/>
    </location>
</feature>
<dbReference type="GO" id="GO:0015914">
    <property type="term" value="P:phospholipid transport"/>
    <property type="evidence" value="ECO:0007669"/>
    <property type="project" value="TreeGrafter"/>
</dbReference>
<dbReference type="Proteomes" id="UP000521943">
    <property type="component" value="Unassembled WGS sequence"/>
</dbReference>
<dbReference type="GO" id="GO:0007005">
    <property type="term" value="P:mitochondrion organization"/>
    <property type="evidence" value="ECO:0007669"/>
    <property type="project" value="InterPro"/>
</dbReference>
<evidence type="ECO:0000256" key="6">
    <source>
        <dbReference type="ARBA" id="ARBA00023055"/>
    </source>
</evidence>
<comment type="caution">
    <text evidence="11">The sequence shown here is derived from an EMBL/GenBank/DDBJ whole genome shotgun (WGS) entry which is preliminary data.</text>
</comment>
<dbReference type="OrthoDB" id="17927at2759"/>
<dbReference type="GO" id="GO:0032865">
    <property type="term" value="C:ERMES complex"/>
    <property type="evidence" value="ECO:0007669"/>
    <property type="project" value="InterPro"/>
</dbReference>
<dbReference type="InterPro" id="IPR058825">
    <property type="entry name" value="MDM34_N"/>
</dbReference>
<dbReference type="Pfam" id="PF26545">
    <property type="entry name" value="Mdm34_N"/>
    <property type="match status" value="1"/>
</dbReference>
<keyword evidence="6" id="KW-0445">Lipid transport</keyword>
<protein>
    <recommendedName>
        <fullName evidence="10">SMP-LTD domain-containing protein</fullName>
    </recommendedName>
</protein>